<evidence type="ECO:0000256" key="1">
    <source>
        <dbReference type="SAM" id="Coils"/>
    </source>
</evidence>
<keyword evidence="3" id="KW-1185">Reference proteome</keyword>
<evidence type="ECO:0000313" key="2">
    <source>
        <dbReference type="EMBL" id="TCO62676.1"/>
    </source>
</evidence>
<comment type="caution">
    <text evidence="2">The sequence shown here is derived from an EMBL/GenBank/DDBJ whole genome shotgun (WGS) entry which is preliminary data.</text>
</comment>
<dbReference type="Proteomes" id="UP000295680">
    <property type="component" value="Unassembled WGS sequence"/>
</dbReference>
<dbReference type="AlphaFoldDB" id="A0A4R2JZ29"/>
<dbReference type="EMBL" id="SLWS01000002">
    <property type="protein sequence ID" value="TCO62676.1"/>
    <property type="molecule type" value="Genomic_DNA"/>
</dbReference>
<organism evidence="2 3">
    <name type="scientific">Actinocrispum wychmicini</name>
    <dbReference type="NCBI Taxonomy" id="1213861"/>
    <lineage>
        <taxon>Bacteria</taxon>
        <taxon>Bacillati</taxon>
        <taxon>Actinomycetota</taxon>
        <taxon>Actinomycetes</taxon>
        <taxon>Pseudonocardiales</taxon>
        <taxon>Pseudonocardiaceae</taxon>
        <taxon>Actinocrispum</taxon>
    </lineage>
</organism>
<sequence length="125" mass="14441">MQKDTAAALHLAQCADRDASEFKLAQAQNTQVFNALRKTQLEHDTLLREHDTLLREHGKRLDQVEQKVDAGFERVERRFDLLRIRLDATDMAVDLQLDKIREGFGKMAVGQEEITQLLTRIIENK</sequence>
<feature type="coiled-coil region" evidence="1">
    <location>
        <begin position="36"/>
        <end position="67"/>
    </location>
</feature>
<evidence type="ECO:0000313" key="3">
    <source>
        <dbReference type="Proteomes" id="UP000295680"/>
    </source>
</evidence>
<keyword evidence="1" id="KW-0175">Coiled coil</keyword>
<gene>
    <name evidence="2" type="ORF">EV192_102815</name>
</gene>
<reference evidence="2 3" key="1">
    <citation type="submission" date="2019-03" db="EMBL/GenBank/DDBJ databases">
        <title>Genomic Encyclopedia of Type Strains, Phase IV (KMG-IV): sequencing the most valuable type-strain genomes for metagenomic binning, comparative biology and taxonomic classification.</title>
        <authorList>
            <person name="Goeker M."/>
        </authorList>
    </citation>
    <scope>NUCLEOTIDE SEQUENCE [LARGE SCALE GENOMIC DNA]</scope>
    <source>
        <strain evidence="2 3">DSM 45934</strain>
    </source>
</reference>
<name>A0A4R2JZ29_9PSEU</name>
<proteinExistence type="predicted"/>
<protein>
    <submittedName>
        <fullName evidence="2">Uncharacterized protein</fullName>
    </submittedName>
</protein>
<accession>A0A4R2JZ29</accession>